<dbReference type="Gene3D" id="3.10.50.40">
    <property type="match status" value="1"/>
</dbReference>
<dbReference type="OrthoDB" id="196786at2"/>
<feature type="domain" description="PpiC" evidence="2">
    <location>
        <begin position="118"/>
        <end position="239"/>
    </location>
</feature>
<comment type="caution">
    <text evidence="3">The sequence shown here is derived from an EMBL/GenBank/DDBJ whole genome shotgun (WGS) entry which is preliminary data.</text>
</comment>
<dbReference type="EMBL" id="QPID01000003">
    <property type="protein sequence ID" value="RCU50915.1"/>
    <property type="molecule type" value="Genomic_DNA"/>
</dbReference>
<evidence type="ECO:0000259" key="2">
    <source>
        <dbReference type="Pfam" id="PF13145"/>
    </source>
</evidence>
<dbReference type="InterPro" id="IPR046357">
    <property type="entry name" value="PPIase_dom_sf"/>
</dbReference>
<protein>
    <submittedName>
        <fullName evidence="3">Peptidyl-prolyl cis-trans isomerase</fullName>
    </submittedName>
</protein>
<dbReference type="GO" id="GO:0003755">
    <property type="term" value="F:peptidyl-prolyl cis-trans isomerase activity"/>
    <property type="evidence" value="ECO:0007669"/>
    <property type="project" value="InterPro"/>
</dbReference>
<keyword evidence="1" id="KW-1133">Transmembrane helix</keyword>
<sequence length="277" mass="31755">MNRFSKQSAKLKPWLQQPWLVFLFVAGVIALFDLLYAPSPTPTIEVSVADKKAIVAYAEQGRGRPLTAEEVEIVLAEHVQEEILLKEAYRLGLNDDAMIRMRLLNKMHFIIKSQVPTPTESELIDYFKRHTDSFRAPPSWRFEQLFFVTNRPIPQTLLVELRSGQIEASPQLTQQSSSSYWNDLPEQGIAARYGAHVAEAIIEVPKGVWQGPFPSPTGNHFIRVERMRQGALPIFEEVRRHVENEWKKEKESAFIRLRVEQLKTRFSIGVTEGSTTL</sequence>
<dbReference type="InterPro" id="IPR000297">
    <property type="entry name" value="PPIase_PpiC"/>
</dbReference>
<evidence type="ECO:0000313" key="4">
    <source>
        <dbReference type="Proteomes" id="UP000252558"/>
    </source>
</evidence>
<dbReference type="Pfam" id="PF13145">
    <property type="entry name" value="Rotamase_2"/>
    <property type="match status" value="1"/>
</dbReference>
<organism evidence="3 4">
    <name type="scientific">Corallincola holothuriorum</name>
    <dbReference type="NCBI Taxonomy" id="2282215"/>
    <lineage>
        <taxon>Bacteria</taxon>
        <taxon>Pseudomonadati</taxon>
        <taxon>Pseudomonadota</taxon>
        <taxon>Gammaproteobacteria</taxon>
        <taxon>Alteromonadales</taxon>
        <taxon>Psychromonadaceae</taxon>
        <taxon>Corallincola</taxon>
    </lineage>
</organism>
<proteinExistence type="predicted"/>
<keyword evidence="3" id="KW-0413">Isomerase</keyword>
<evidence type="ECO:0000256" key="1">
    <source>
        <dbReference type="SAM" id="Phobius"/>
    </source>
</evidence>
<feature type="transmembrane region" description="Helical" evidence="1">
    <location>
        <begin position="20"/>
        <end position="37"/>
    </location>
</feature>
<accession>A0A368NM51</accession>
<gene>
    <name evidence="3" type="ORF">DU002_06205</name>
</gene>
<dbReference type="AlphaFoldDB" id="A0A368NM51"/>
<keyword evidence="1" id="KW-0812">Transmembrane</keyword>
<keyword evidence="1" id="KW-0472">Membrane</keyword>
<evidence type="ECO:0000313" key="3">
    <source>
        <dbReference type="EMBL" id="RCU50915.1"/>
    </source>
</evidence>
<reference evidence="3 4" key="1">
    <citation type="submission" date="2018-07" db="EMBL/GenBank/DDBJ databases">
        <title>Corallincola holothuriorum sp. nov., a new facultative anaerobe isolated from sea cucumber Apostichopus japonicus.</title>
        <authorList>
            <person name="Xia H."/>
        </authorList>
    </citation>
    <scope>NUCLEOTIDE SEQUENCE [LARGE SCALE GENOMIC DNA]</scope>
    <source>
        <strain evidence="3 4">C4</strain>
    </source>
</reference>
<dbReference type="RefSeq" id="WP_114337510.1">
    <property type="nucleotide sequence ID" value="NZ_QPID01000003.1"/>
</dbReference>
<name>A0A368NM51_9GAMM</name>
<keyword evidence="4" id="KW-1185">Reference proteome</keyword>
<dbReference type="Gene3D" id="1.10.4030.10">
    <property type="entry name" value="Porin chaperone SurA, peptide-binding domain"/>
    <property type="match status" value="1"/>
</dbReference>
<dbReference type="Proteomes" id="UP000252558">
    <property type="component" value="Unassembled WGS sequence"/>
</dbReference>